<name>A0A397XZB1_BRACM</name>
<dbReference type="EMBL" id="CM010636">
    <property type="protein sequence ID" value="RID45878.1"/>
    <property type="molecule type" value="Genomic_DNA"/>
</dbReference>
<evidence type="ECO:0000256" key="1">
    <source>
        <dbReference type="ARBA" id="ARBA00009313"/>
    </source>
</evidence>
<comment type="similarity">
    <text evidence="1">Belongs to the NKAP family.</text>
</comment>
<dbReference type="PANTHER" id="PTHR13087">
    <property type="entry name" value="NF-KAPPA B ACTIVATING PROTEIN"/>
    <property type="match status" value="1"/>
</dbReference>
<dbReference type="InterPro" id="IPR040466">
    <property type="entry name" value="NKAP"/>
</dbReference>
<reference evidence="4 5" key="1">
    <citation type="submission" date="2018-06" db="EMBL/GenBank/DDBJ databases">
        <title>WGS assembly of Brassica rapa FPsc.</title>
        <authorList>
            <person name="Bowman J."/>
            <person name="Kohchi T."/>
            <person name="Yamato K."/>
            <person name="Jenkins J."/>
            <person name="Shu S."/>
            <person name="Ishizaki K."/>
            <person name="Yamaoka S."/>
            <person name="Nishihama R."/>
            <person name="Nakamura Y."/>
            <person name="Berger F."/>
            <person name="Adam C."/>
            <person name="Aki S."/>
            <person name="Althoff F."/>
            <person name="Araki T."/>
            <person name="Arteaga-Vazquez M."/>
            <person name="Balasubrmanian S."/>
            <person name="Bauer D."/>
            <person name="Boehm C."/>
            <person name="Briginshaw L."/>
            <person name="Caballero-Perez J."/>
            <person name="Catarino B."/>
            <person name="Chen F."/>
            <person name="Chiyoda S."/>
            <person name="Chovatia M."/>
            <person name="Davies K."/>
            <person name="Delmans M."/>
            <person name="Demura T."/>
            <person name="Dierschke T."/>
            <person name="Dolan L."/>
            <person name="Dorantes-Acosta A."/>
            <person name="Eklund D."/>
            <person name="Florent S."/>
            <person name="Flores-Sandoval E."/>
            <person name="Fujiyama A."/>
            <person name="Fukuzawa H."/>
            <person name="Galik B."/>
            <person name="Grimanelli D."/>
            <person name="Grimwood J."/>
            <person name="Grossniklaus U."/>
            <person name="Hamada T."/>
            <person name="Haseloff J."/>
            <person name="Hetherington A."/>
            <person name="Higo A."/>
            <person name="Hirakawa Y."/>
            <person name="Hundley H."/>
            <person name="Ikeda Y."/>
            <person name="Inoue K."/>
            <person name="Inoue S."/>
            <person name="Ishida S."/>
            <person name="Jia Q."/>
            <person name="Kakita M."/>
            <person name="Kanazawa T."/>
            <person name="Kawai Y."/>
            <person name="Kawashima T."/>
            <person name="Kennedy M."/>
            <person name="Kinose K."/>
            <person name="Kinoshita T."/>
            <person name="Kohara Y."/>
            <person name="Koide E."/>
            <person name="Komatsu K."/>
            <person name="Kopischke S."/>
            <person name="Kubo M."/>
            <person name="Kyozuka J."/>
            <person name="Lagercrantz U."/>
            <person name="Lin S."/>
            <person name="Lindquist E."/>
            <person name="Lipzen A."/>
            <person name="Lu C."/>
            <person name="Luna E."/>
            <person name="Martienssen R."/>
            <person name="Minamino N."/>
            <person name="Mizutani M."/>
            <person name="Mizutani M."/>
            <person name="Mochizuki N."/>
            <person name="Monte I."/>
            <person name="Mosher R."/>
            <person name="Nagasaki H."/>
            <person name="Nakagami H."/>
            <person name="Naramoto S."/>
            <person name="Nishitani K."/>
            <person name="Ohtani M."/>
            <person name="Okamoto T."/>
            <person name="Okumura M."/>
            <person name="Phillips J."/>
            <person name="Pollak B."/>
            <person name="Reinders A."/>
            <person name="Roevekamp M."/>
            <person name="Sano R."/>
            <person name="Sawa S."/>
            <person name="Schmid M."/>
            <person name="Shirakawa M."/>
            <person name="Solano R."/>
            <person name="Spunde A."/>
            <person name="Suetsugu N."/>
            <person name="Sugano S."/>
            <person name="Sugiyama A."/>
            <person name="Sun R."/>
            <person name="Suzuki Y."/>
            <person name="Takenaka M."/>
            <person name="Takezawa D."/>
            <person name="Tomogane H."/>
            <person name="Tsuzuki M."/>
            <person name="Ueda T."/>
            <person name="Umeda M."/>
            <person name="Ward J."/>
            <person name="Watanabe Y."/>
            <person name="Yazaki K."/>
            <person name="Yokoyama R."/>
            <person name="Yoshitake Y."/>
            <person name="Yotsui I."/>
            <person name="Zachgo S."/>
            <person name="Schmutz J."/>
        </authorList>
    </citation>
    <scope>NUCLEOTIDE SEQUENCE [LARGE SCALE GENOMIC DNA]</scope>
    <source>
        <strain evidence="5">cv. B-3</strain>
    </source>
</reference>
<feature type="region of interest" description="Disordered" evidence="2">
    <location>
        <begin position="20"/>
        <end position="179"/>
    </location>
</feature>
<feature type="compositionally biased region" description="Basic and acidic residues" evidence="2">
    <location>
        <begin position="129"/>
        <end position="151"/>
    </location>
</feature>
<sequence length="294" mass="33014">MVWARRRRVRLQTLRARRHRVLLQPHPGSSASSSSPAASRFGLLGAFSSGDEQHTKSKIKRRKKLSGDGSDEEDRGRRTSKEKKRSRSSRKKRGHRRKSSDISASGEERSRSKSRRWKKLSGDGSGTDLKAKLEESVKEPELDEEEKRKALEDEEEAEVGPMPLPKAEGHISYGGALRPGEGDATAQYVQLGKRIPHRGEVGLNADEIQRFEDLGYVMSGSRHQRMNAISIRKENQVYSAEDKRALAMFNYEEKAKREAKVMSDLSRLVQRHMGEELGPDHDPFGAGKADGADD</sequence>
<protein>
    <recommendedName>
        <fullName evidence="3">NF-kappa-B-activating protein C-terminal domain-containing protein</fullName>
    </recommendedName>
</protein>
<evidence type="ECO:0000259" key="3">
    <source>
        <dbReference type="Pfam" id="PF06047"/>
    </source>
</evidence>
<dbReference type="PANTHER" id="PTHR13087:SF0">
    <property type="entry name" value="NFKB ACTIVATING PROTEIN LIKE"/>
    <property type="match status" value="1"/>
</dbReference>
<feature type="compositionally biased region" description="Basic residues" evidence="2">
    <location>
        <begin position="80"/>
        <end position="98"/>
    </location>
</feature>
<feature type="region of interest" description="Disordered" evidence="2">
    <location>
        <begin position="271"/>
        <end position="294"/>
    </location>
</feature>
<dbReference type="GO" id="GO:0003682">
    <property type="term" value="F:chromatin binding"/>
    <property type="evidence" value="ECO:0007669"/>
    <property type="project" value="InterPro"/>
</dbReference>
<feature type="compositionally biased region" description="Basic and acidic residues" evidence="2">
    <location>
        <begin position="272"/>
        <end position="283"/>
    </location>
</feature>
<evidence type="ECO:0000313" key="5">
    <source>
        <dbReference type="Proteomes" id="UP000264353"/>
    </source>
</evidence>
<gene>
    <name evidence="4" type="ORF">BRARA_I02572</name>
</gene>
<feature type="compositionally biased region" description="Low complexity" evidence="2">
    <location>
        <begin position="29"/>
        <end position="39"/>
    </location>
</feature>
<proteinExistence type="inferred from homology"/>
<dbReference type="Proteomes" id="UP000264353">
    <property type="component" value="Chromosome A9"/>
</dbReference>
<organism evidence="4 5">
    <name type="scientific">Brassica campestris</name>
    <name type="common">Field mustard</name>
    <dbReference type="NCBI Taxonomy" id="3711"/>
    <lineage>
        <taxon>Eukaryota</taxon>
        <taxon>Viridiplantae</taxon>
        <taxon>Streptophyta</taxon>
        <taxon>Embryophyta</taxon>
        <taxon>Tracheophyta</taxon>
        <taxon>Spermatophyta</taxon>
        <taxon>Magnoliopsida</taxon>
        <taxon>eudicotyledons</taxon>
        <taxon>Gunneridae</taxon>
        <taxon>Pentapetalae</taxon>
        <taxon>rosids</taxon>
        <taxon>malvids</taxon>
        <taxon>Brassicales</taxon>
        <taxon>Brassicaceae</taxon>
        <taxon>Brassiceae</taxon>
        <taxon>Brassica</taxon>
    </lineage>
</organism>
<evidence type="ECO:0000313" key="4">
    <source>
        <dbReference type="EMBL" id="RID45878.1"/>
    </source>
</evidence>
<dbReference type="InterPro" id="IPR009269">
    <property type="entry name" value="NKAP_C"/>
</dbReference>
<dbReference type="AlphaFoldDB" id="A0A397XZB1"/>
<evidence type="ECO:0000256" key="2">
    <source>
        <dbReference type="SAM" id="MobiDB-lite"/>
    </source>
</evidence>
<feature type="domain" description="NF-kappa-B-activating protein C-terminal" evidence="3">
    <location>
        <begin position="172"/>
        <end position="270"/>
    </location>
</feature>
<dbReference type="Pfam" id="PF06047">
    <property type="entry name" value="Nkap_C"/>
    <property type="match status" value="1"/>
</dbReference>
<accession>A0A397XZB1</accession>